<dbReference type="Pfam" id="PF01061">
    <property type="entry name" value="ABC2_membrane"/>
    <property type="match status" value="2"/>
</dbReference>
<name>A0A0D2EWX7_9EURO</name>
<accession>A0A0D2EWX7</accession>
<dbReference type="Pfam" id="PF00005">
    <property type="entry name" value="ABC_tran"/>
    <property type="match status" value="2"/>
</dbReference>
<feature type="transmembrane region" description="Helical" evidence="10">
    <location>
        <begin position="1174"/>
        <end position="1193"/>
    </location>
</feature>
<dbReference type="EMBL" id="KN847321">
    <property type="protein sequence ID" value="KIW52324.1"/>
    <property type="molecule type" value="Genomic_DNA"/>
</dbReference>
<evidence type="ECO:0000256" key="8">
    <source>
        <dbReference type="ARBA" id="ARBA00023136"/>
    </source>
</evidence>
<evidence type="ECO:0000256" key="5">
    <source>
        <dbReference type="ARBA" id="ARBA00022741"/>
    </source>
</evidence>
<dbReference type="Pfam" id="PF14510">
    <property type="entry name" value="ABC_trans_N"/>
    <property type="match status" value="1"/>
</dbReference>
<feature type="transmembrane region" description="Helical" evidence="10">
    <location>
        <begin position="747"/>
        <end position="768"/>
    </location>
</feature>
<feature type="domain" description="ABC transporter" evidence="11">
    <location>
        <begin position="142"/>
        <end position="393"/>
    </location>
</feature>
<feature type="transmembrane region" description="Helical" evidence="10">
    <location>
        <begin position="1441"/>
        <end position="1459"/>
    </location>
</feature>
<keyword evidence="4 10" id="KW-0812">Transmembrane</keyword>
<keyword evidence="3" id="KW-0813">Transport</keyword>
<dbReference type="InterPro" id="IPR029481">
    <property type="entry name" value="ABC_trans_N"/>
</dbReference>
<dbReference type="InterPro" id="IPR003439">
    <property type="entry name" value="ABC_transporter-like_ATP-bd"/>
</dbReference>
<feature type="domain" description="ABC transporter" evidence="11">
    <location>
        <begin position="832"/>
        <end position="1075"/>
    </location>
</feature>
<feature type="transmembrane region" description="Helical" evidence="10">
    <location>
        <begin position="1316"/>
        <end position="1334"/>
    </location>
</feature>
<evidence type="ECO:0000259" key="11">
    <source>
        <dbReference type="PROSITE" id="PS50893"/>
    </source>
</evidence>
<dbReference type="GO" id="GO:0005524">
    <property type="term" value="F:ATP binding"/>
    <property type="evidence" value="ECO:0007669"/>
    <property type="project" value="UniProtKB-KW"/>
</dbReference>
<dbReference type="InterPro" id="IPR043926">
    <property type="entry name" value="ABCG_dom"/>
</dbReference>
<organism evidence="12 13">
    <name type="scientific">Exophiala xenobiotica</name>
    <dbReference type="NCBI Taxonomy" id="348802"/>
    <lineage>
        <taxon>Eukaryota</taxon>
        <taxon>Fungi</taxon>
        <taxon>Dikarya</taxon>
        <taxon>Ascomycota</taxon>
        <taxon>Pezizomycotina</taxon>
        <taxon>Eurotiomycetes</taxon>
        <taxon>Chaetothyriomycetidae</taxon>
        <taxon>Chaetothyriales</taxon>
        <taxon>Herpotrichiellaceae</taxon>
        <taxon>Exophiala</taxon>
    </lineage>
</organism>
<reference evidence="12 13" key="1">
    <citation type="submission" date="2015-01" db="EMBL/GenBank/DDBJ databases">
        <title>The Genome Sequence of Exophiala xenobiotica CBS118157.</title>
        <authorList>
            <consortium name="The Broad Institute Genomics Platform"/>
            <person name="Cuomo C."/>
            <person name="de Hoog S."/>
            <person name="Gorbushina A."/>
            <person name="Stielow B."/>
            <person name="Teixiera M."/>
            <person name="Abouelleil A."/>
            <person name="Chapman S.B."/>
            <person name="Priest M."/>
            <person name="Young S.K."/>
            <person name="Wortman J."/>
            <person name="Nusbaum C."/>
            <person name="Birren B."/>
        </authorList>
    </citation>
    <scope>NUCLEOTIDE SEQUENCE [LARGE SCALE GENOMIC DNA]</scope>
    <source>
        <strain evidence="12 13">CBS 118157</strain>
    </source>
</reference>
<keyword evidence="5" id="KW-0547">Nucleotide-binding</keyword>
<proteinExistence type="inferred from homology"/>
<evidence type="ECO:0000256" key="1">
    <source>
        <dbReference type="ARBA" id="ARBA00004141"/>
    </source>
</evidence>
<dbReference type="GO" id="GO:0016887">
    <property type="term" value="F:ATP hydrolysis activity"/>
    <property type="evidence" value="ECO:0007669"/>
    <property type="project" value="InterPro"/>
</dbReference>
<feature type="transmembrane region" description="Helical" evidence="10">
    <location>
        <begin position="1205"/>
        <end position="1224"/>
    </location>
</feature>
<protein>
    <recommendedName>
        <fullName evidence="11">ABC transporter domain-containing protein</fullName>
    </recommendedName>
</protein>
<evidence type="ECO:0000313" key="13">
    <source>
        <dbReference type="Proteomes" id="UP000054342"/>
    </source>
</evidence>
<feature type="transmembrane region" description="Helical" evidence="10">
    <location>
        <begin position="611"/>
        <end position="632"/>
    </location>
</feature>
<feature type="transmembrane region" description="Helical" evidence="10">
    <location>
        <begin position="1286"/>
        <end position="1309"/>
    </location>
</feature>
<dbReference type="RefSeq" id="XP_013312910.1">
    <property type="nucleotide sequence ID" value="XM_013457456.1"/>
</dbReference>
<feature type="transmembrane region" description="Helical" evidence="10">
    <location>
        <begin position="644"/>
        <end position="664"/>
    </location>
</feature>
<evidence type="ECO:0000256" key="2">
    <source>
        <dbReference type="ARBA" id="ARBA00006012"/>
    </source>
</evidence>
<sequence length="1516" mass="169393">MASSLEGQRGPESDNNHAAESRCQEDSRESHTSSESHMSEELQTSESMSSRSDYEAIEATDRAELTRVASEVKRGEVHDPALDPYSPTFDVYKWTKVVMHAAEDANIKLRRASITFKNLDISGSGIAMNLQPTVASYLLGAFRLHEWLRLAKKPQRKILTGFEGHVKPGETLLVLGRPGSGCSTLLKTLAGELRGLKLGHDSVIHYSGIPQHEMIKSFKGEIAYNAEVDQHFPHLTVRQTLEFAAAMRTPANPILGTSRTEHVQRMTAVAMAVCGLTHVRNTKVGSAYVRGASGGERKRVSIAEMMLSFSPIGCWDNSTRGLDASSALSFVRTLRLSADITGSAHAVAAYQASQAMYDVFDKVVVLYEGREIYFGPTTFARNYFQDMGWLCPPRQTTPDFLTSVTNVQERRPRPGFEAKVPRTPIEFEGHWRGSELRRLLQQDIMNHEEEVSSSSAADEFKAARRAVQAHHVPPSSPYTVSIPMQIQICTKRGFQRLWNEKVIRLTLVIGQGSMALIIGSAFYGMIDDTNSFFAKGSVIFNAVLLNALVAVTEINRLYDQRPIVEKQVSYAFYHPFTEALATVIADLPVQVLTAVVFNIILYFLGGLRKEAAQFFIFFLFAFLTRLAMTGLFRTIGAATKTISQALAIAAVLVLAIVIYTGFTIPRPNMHPWLKWVSWCNPVAYSFEALIVNEFHGRQFPCGSYIPAYPDRLGDTFICSVPGSIVGQTTVSGDRYLETSFQYRYDHLWRNLGIIIGFLGFFMFSYLGVTEINSKPSGKGEVLLFRHGHVPRYIEDGLKHADQASPGAPVAIAERRQSQDEDIQAIPPQKAVFTWRDVTYDIPVEDGTRRLLEQVSGWVKPGTLTALMGISGAGKTTLLDTLAQRTSIGVVSGDIFVNGKPLDSSFQRKTGYVQQQDLHLETSTVREALRFSAMLRQPRSVSKKEKYDYVEEVIKMLNMEDFAEAVVGVLGEGLNVEQRKLLTIGVELAAKPTLLFFLDEPTSGLDSQSSWSILSFLRKLADHGQAVLSTIHQPSAMLFQEFDRLLFLTNGGRTVYFGDIGPNSQTLISYFEGHGARHCTDSENVAEYILEIVNPETSAQANRDWVEIWRSSEENKTMLAELDRINRETNASGTRAGAEQDADKDQSQFAMPLYTQTYYTTTRAFQQYWRTPGYVWHKLALGVASALFIGFSFWQSDSSQQGLQNVLFSVFMLTAMFTALIQQIIPRFVIQRSLYEVRERPSKAYSYVAFLLANVIVEIPYQILLGIMVYASYFYSVFGIQSSERQGLVLLFCIQIFVYASTFSQMIIAALPDAETAGIISTLMFAMCVIFNGVLQPPDALPGFWIFMYRVSPFTYIIDGIVATALHGRRVVCAAHELSIFNPPPNTTCGQYLAPYLRQAPGTLYNANATAKCEYCALSLADQYLSPRGISWSLRWRNFGLLWAYIAFDLAMIPLLYYTFRMRKWGGKLGAGAGKRRRGLNVAYAWARAAGKQSRTLVTGRREKLPLDKRAENARVY</sequence>
<evidence type="ECO:0000256" key="9">
    <source>
        <dbReference type="SAM" id="MobiDB-lite"/>
    </source>
</evidence>
<dbReference type="InterPro" id="IPR010929">
    <property type="entry name" value="PDR_CDR_ABC"/>
</dbReference>
<feature type="transmembrane region" description="Helical" evidence="10">
    <location>
        <begin position="538"/>
        <end position="558"/>
    </location>
</feature>
<gene>
    <name evidence="12" type="ORF">PV05_07970</name>
</gene>
<keyword evidence="7 10" id="KW-1133">Transmembrane helix</keyword>
<dbReference type="Pfam" id="PF06422">
    <property type="entry name" value="PDR_CDR"/>
    <property type="match status" value="1"/>
</dbReference>
<dbReference type="PANTHER" id="PTHR19241">
    <property type="entry name" value="ATP-BINDING CASSETTE TRANSPORTER"/>
    <property type="match status" value="1"/>
</dbReference>
<dbReference type="PROSITE" id="PS50893">
    <property type="entry name" value="ABC_TRANSPORTER_2"/>
    <property type="match status" value="2"/>
</dbReference>
<feature type="compositionally biased region" description="Basic and acidic residues" evidence="9">
    <location>
        <begin position="9"/>
        <end position="40"/>
    </location>
</feature>
<dbReference type="GeneID" id="25329878"/>
<dbReference type="FunFam" id="3.40.50.300:FF:000054">
    <property type="entry name" value="ABC multidrug transporter atrF"/>
    <property type="match status" value="1"/>
</dbReference>
<keyword evidence="6" id="KW-0067">ATP-binding</keyword>
<keyword evidence="13" id="KW-1185">Reference proteome</keyword>
<evidence type="ECO:0000256" key="10">
    <source>
        <dbReference type="SAM" id="Phobius"/>
    </source>
</evidence>
<dbReference type="STRING" id="348802.A0A0D2EWX7"/>
<evidence type="ECO:0000256" key="7">
    <source>
        <dbReference type="ARBA" id="ARBA00022989"/>
    </source>
</evidence>
<feature type="transmembrane region" description="Helical" evidence="10">
    <location>
        <begin position="579"/>
        <end position="605"/>
    </location>
</feature>
<dbReference type="InterPro" id="IPR013525">
    <property type="entry name" value="ABC2_TM"/>
</dbReference>
<feature type="region of interest" description="Disordered" evidence="9">
    <location>
        <begin position="1"/>
        <end position="54"/>
    </location>
</feature>
<feature type="transmembrane region" description="Helical" evidence="10">
    <location>
        <begin position="502"/>
        <end position="526"/>
    </location>
</feature>
<evidence type="ECO:0000256" key="4">
    <source>
        <dbReference type="ARBA" id="ARBA00022692"/>
    </source>
</evidence>
<dbReference type="OrthoDB" id="245989at2759"/>
<dbReference type="CDD" id="cd03233">
    <property type="entry name" value="ABCG_PDR_domain1"/>
    <property type="match status" value="1"/>
</dbReference>
<evidence type="ECO:0000256" key="3">
    <source>
        <dbReference type="ARBA" id="ARBA00022448"/>
    </source>
</evidence>
<dbReference type="SMART" id="SM00382">
    <property type="entry name" value="AAA"/>
    <property type="match status" value="2"/>
</dbReference>
<feature type="compositionally biased region" description="Polar residues" evidence="9">
    <location>
        <begin position="42"/>
        <end position="51"/>
    </location>
</feature>
<dbReference type="GO" id="GO:0016020">
    <property type="term" value="C:membrane"/>
    <property type="evidence" value="ECO:0007669"/>
    <property type="project" value="UniProtKB-SubCell"/>
</dbReference>
<dbReference type="Proteomes" id="UP000054342">
    <property type="component" value="Unassembled WGS sequence"/>
</dbReference>
<comment type="similarity">
    <text evidence="2">Belongs to the ABC transporter superfamily. ABCG family. PDR (TC 3.A.1.205) subfamily.</text>
</comment>
<dbReference type="InterPro" id="IPR034003">
    <property type="entry name" value="ABCG_PDR_2"/>
</dbReference>
<evidence type="ECO:0000313" key="12">
    <source>
        <dbReference type="EMBL" id="KIW52324.1"/>
    </source>
</evidence>
<dbReference type="GO" id="GO:0140359">
    <property type="term" value="F:ABC-type transporter activity"/>
    <property type="evidence" value="ECO:0007669"/>
    <property type="project" value="InterPro"/>
</dbReference>
<dbReference type="InterPro" id="IPR034001">
    <property type="entry name" value="ABCG_PDR_1"/>
</dbReference>
<dbReference type="InterPro" id="IPR027417">
    <property type="entry name" value="P-loop_NTPase"/>
</dbReference>
<dbReference type="InterPro" id="IPR003593">
    <property type="entry name" value="AAA+_ATPase"/>
</dbReference>
<dbReference type="Pfam" id="PF19055">
    <property type="entry name" value="ABC2_membrane_7"/>
    <property type="match status" value="1"/>
</dbReference>
<feature type="transmembrane region" description="Helical" evidence="10">
    <location>
        <begin position="1244"/>
        <end position="1274"/>
    </location>
</feature>
<dbReference type="Gene3D" id="3.40.50.300">
    <property type="entry name" value="P-loop containing nucleotide triphosphate hydrolases"/>
    <property type="match status" value="2"/>
</dbReference>
<dbReference type="CDD" id="cd03232">
    <property type="entry name" value="ABCG_PDR_domain2"/>
    <property type="match status" value="1"/>
</dbReference>
<evidence type="ECO:0000256" key="6">
    <source>
        <dbReference type="ARBA" id="ARBA00022840"/>
    </source>
</evidence>
<keyword evidence="8 10" id="KW-0472">Membrane</keyword>
<comment type="subcellular location">
    <subcellularLocation>
        <location evidence="1">Membrane</location>
        <topology evidence="1">Multi-pass membrane protein</topology>
    </subcellularLocation>
</comment>
<dbReference type="SUPFAM" id="SSF52540">
    <property type="entry name" value="P-loop containing nucleoside triphosphate hydrolases"/>
    <property type="match status" value="2"/>
</dbReference>